<dbReference type="GO" id="GO:0005886">
    <property type="term" value="C:plasma membrane"/>
    <property type="evidence" value="ECO:0007669"/>
    <property type="project" value="UniProtKB-SubCell"/>
</dbReference>
<sequence>MANETFHNERSWTESKAEFHVILLCSGVLILAAIIVAGNSLVIASVVTNRRLQTKTSAFITSLAVGDLTIGLVVIPLIVVSNTVGPTIRNGLQYCHVTISVTIMLMFNSVANLGAVTFDRFLAVVLPLRYKSVMTKRVIVPIIASVWVISSIFGFIPFMGWRRTITLPKQYSGLFCQVPLNLHPGFIITVCVAGLVPSVFILAAYIKIFQTARYHEARITAAINSVLHNQRVLKLYLIKETKAAKMVALVLGIFIFTWLPLFVIMIVNTATNNSVDPYVFAGGVIFATLNSALNPVIYASMNAEFRDTFKAFVTCHSKEQSNRVAPGAGVNAS</sequence>
<keyword evidence="2" id="KW-1003">Cell membrane</keyword>
<dbReference type="Proteomes" id="UP001249851">
    <property type="component" value="Unassembled WGS sequence"/>
</dbReference>
<dbReference type="PROSITE" id="PS50262">
    <property type="entry name" value="G_PROTEIN_RECEP_F1_2"/>
    <property type="match status" value="1"/>
</dbReference>
<accession>A0AAD9QK79</accession>
<dbReference type="SUPFAM" id="SSF81321">
    <property type="entry name" value="Family A G protein-coupled receptor-like"/>
    <property type="match status" value="1"/>
</dbReference>
<comment type="subcellular location">
    <subcellularLocation>
        <location evidence="1">Cell membrane</location>
        <topology evidence="1">Multi-pass membrane protein</topology>
    </subcellularLocation>
</comment>
<dbReference type="EMBL" id="JARQWQ010000027">
    <property type="protein sequence ID" value="KAK2562785.1"/>
    <property type="molecule type" value="Genomic_DNA"/>
</dbReference>
<evidence type="ECO:0000256" key="9">
    <source>
        <dbReference type="SAM" id="Phobius"/>
    </source>
</evidence>
<dbReference type="Pfam" id="PF00001">
    <property type="entry name" value="7tm_1"/>
    <property type="match status" value="1"/>
</dbReference>
<evidence type="ECO:0000256" key="7">
    <source>
        <dbReference type="ARBA" id="ARBA00023170"/>
    </source>
</evidence>
<evidence type="ECO:0000256" key="8">
    <source>
        <dbReference type="ARBA" id="ARBA00023224"/>
    </source>
</evidence>
<organism evidence="11 12">
    <name type="scientific">Acropora cervicornis</name>
    <name type="common">Staghorn coral</name>
    <dbReference type="NCBI Taxonomy" id="6130"/>
    <lineage>
        <taxon>Eukaryota</taxon>
        <taxon>Metazoa</taxon>
        <taxon>Cnidaria</taxon>
        <taxon>Anthozoa</taxon>
        <taxon>Hexacorallia</taxon>
        <taxon>Scleractinia</taxon>
        <taxon>Astrocoeniina</taxon>
        <taxon>Acroporidae</taxon>
        <taxon>Acropora</taxon>
    </lineage>
</organism>
<keyword evidence="7 11" id="KW-0675">Receptor</keyword>
<dbReference type="InterPro" id="IPR000276">
    <property type="entry name" value="GPCR_Rhodpsn"/>
</dbReference>
<feature type="transmembrane region" description="Helical" evidence="9">
    <location>
        <begin position="20"/>
        <end position="47"/>
    </location>
</feature>
<reference evidence="11" key="1">
    <citation type="journal article" date="2023" name="G3 (Bethesda)">
        <title>Whole genome assembly and annotation of the endangered Caribbean coral Acropora cervicornis.</title>
        <authorList>
            <person name="Selwyn J.D."/>
            <person name="Vollmer S.V."/>
        </authorList>
    </citation>
    <scope>NUCLEOTIDE SEQUENCE</scope>
    <source>
        <strain evidence="11">K2</strain>
    </source>
</reference>
<evidence type="ECO:0000256" key="2">
    <source>
        <dbReference type="ARBA" id="ARBA00022475"/>
    </source>
</evidence>
<keyword evidence="12" id="KW-1185">Reference proteome</keyword>
<proteinExistence type="predicted"/>
<feature type="transmembrane region" description="Helical" evidence="9">
    <location>
        <begin position="246"/>
        <end position="267"/>
    </location>
</feature>
<dbReference type="PRINTS" id="PR00237">
    <property type="entry name" value="GPCRRHODOPSN"/>
</dbReference>
<name>A0AAD9QK79_ACRCE</name>
<evidence type="ECO:0000256" key="3">
    <source>
        <dbReference type="ARBA" id="ARBA00022692"/>
    </source>
</evidence>
<keyword evidence="5" id="KW-0297">G-protein coupled receptor</keyword>
<keyword evidence="4 9" id="KW-1133">Transmembrane helix</keyword>
<dbReference type="InterPro" id="IPR017452">
    <property type="entry name" value="GPCR_Rhodpsn_7TM"/>
</dbReference>
<dbReference type="GO" id="GO:0004930">
    <property type="term" value="F:G protein-coupled receptor activity"/>
    <property type="evidence" value="ECO:0007669"/>
    <property type="project" value="UniProtKB-KW"/>
</dbReference>
<evidence type="ECO:0000313" key="12">
    <source>
        <dbReference type="Proteomes" id="UP001249851"/>
    </source>
</evidence>
<evidence type="ECO:0000256" key="6">
    <source>
        <dbReference type="ARBA" id="ARBA00023136"/>
    </source>
</evidence>
<dbReference type="CDD" id="cd14967">
    <property type="entry name" value="7tmA_amine_R-like"/>
    <property type="match status" value="1"/>
</dbReference>
<dbReference type="PANTHER" id="PTHR24248">
    <property type="entry name" value="ADRENERGIC RECEPTOR-RELATED G-PROTEIN COUPLED RECEPTOR"/>
    <property type="match status" value="1"/>
</dbReference>
<evidence type="ECO:0000313" key="11">
    <source>
        <dbReference type="EMBL" id="KAK2562785.1"/>
    </source>
</evidence>
<dbReference type="AlphaFoldDB" id="A0AAD9QK79"/>
<feature type="transmembrane region" description="Helical" evidence="9">
    <location>
        <begin position="99"/>
        <end position="126"/>
    </location>
</feature>
<reference evidence="11" key="2">
    <citation type="journal article" date="2023" name="Science">
        <title>Genomic signatures of disease resistance in endangered staghorn corals.</title>
        <authorList>
            <person name="Vollmer S.V."/>
            <person name="Selwyn J.D."/>
            <person name="Despard B.A."/>
            <person name="Roesel C.L."/>
        </authorList>
    </citation>
    <scope>NUCLEOTIDE SEQUENCE</scope>
    <source>
        <strain evidence="11">K2</strain>
    </source>
</reference>
<protein>
    <submittedName>
        <fullName evidence="11">Beta-1 adrenergic receptor</fullName>
    </submittedName>
</protein>
<feature type="transmembrane region" description="Helical" evidence="9">
    <location>
        <begin position="138"/>
        <end position="161"/>
    </location>
</feature>
<evidence type="ECO:0000256" key="5">
    <source>
        <dbReference type="ARBA" id="ARBA00023040"/>
    </source>
</evidence>
<gene>
    <name evidence="11" type="ORF">P5673_013733</name>
</gene>
<feature type="transmembrane region" description="Helical" evidence="9">
    <location>
        <begin position="279"/>
        <end position="300"/>
    </location>
</feature>
<evidence type="ECO:0000256" key="1">
    <source>
        <dbReference type="ARBA" id="ARBA00004651"/>
    </source>
</evidence>
<keyword evidence="6 9" id="KW-0472">Membrane</keyword>
<feature type="transmembrane region" description="Helical" evidence="9">
    <location>
        <begin position="59"/>
        <end position="79"/>
    </location>
</feature>
<dbReference type="SMART" id="SM01381">
    <property type="entry name" value="7TM_GPCR_Srsx"/>
    <property type="match status" value="1"/>
</dbReference>
<feature type="transmembrane region" description="Helical" evidence="9">
    <location>
        <begin position="181"/>
        <end position="206"/>
    </location>
</feature>
<comment type="caution">
    <text evidence="11">The sequence shown here is derived from an EMBL/GenBank/DDBJ whole genome shotgun (WGS) entry which is preliminary data.</text>
</comment>
<feature type="domain" description="G-protein coupled receptors family 1 profile" evidence="10">
    <location>
        <begin position="38"/>
        <end position="298"/>
    </location>
</feature>
<dbReference type="PANTHER" id="PTHR24248:SF163">
    <property type="entry name" value="HISTAMINE H2 RECEPTOR-LIKE"/>
    <property type="match status" value="1"/>
</dbReference>
<keyword evidence="3 9" id="KW-0812">Transmembrane</keyword>
<keyword evidence="8" id="KW-0807">Transducer</keyword>
<dbReference type="Gene3D" id="1.20.1070.10">
    <property type="entry name" value="Rhodopsin 7-helix transmembrane proteins"/>
    <property type="match status" value="1"/>
</dbReference>
<evidence type="ECO:0000256" key="4">
    <source>
        <dbReference type="ARBA" id="ARBA00022989"/>
    </source>
</evidence>
<evidence type="ECO:0000259" key="10">
    <source>
        <dbReference type="PROSITE" id="PS50262"/>
    </source>
</evidence>